<dbReference type="WBParaSite" id="PDA_v2.g28731.t1">
    <property type="protein sequence ID" value="PDA_v2.g28731.t1"/>
    <property type="gene ID" value="PDA_v2.g28731"/>
</dbReference>
<dbReference type="AlphaFoldDB" id="A0A914QMZ5"/>
<evidence type="ECO:0000313" key="1">
    <source>
        <dbReference type="Proteomes" id="UP000887578"/>
    </source>
</evidence>
<keyword evidence="1" id="KW-1185">Reference proteome</keyword>
<accession>A0A914QMZ5</accession>
<name>A0A914QMZ5_9BILA</name>
<reference evidence="2" key="1">
    <citation type="submission" date="2022-11" db="UniProtKB">
        <authorList>
            <consortium name="WormBaseParasite"/>
        </authorList>
    </citation>
    <scope>IDENTIFICATION</scope>
</reference>
<protein>
    <submittedName>
        <fullName evidence="2">Uncharacterized protein</fullName>
    </submittedName>
</protein>
<dbReference type="Proteomes" id="UP000887578">
    <property type="component" value="Unplaced"/>
</dbReference>
<evidence type="ECO:0000313" key="2">
    <source>
        <dbReference type="WBParaSite" id="PDA_v2.g28731.t1"/>
    </source>
</evidence>
<organism evidence="1 2">
    <name type="scientific">Panagrolaimus davidi</name>
    <dbReference type="NCBI Taxonomy" id="227884"/>
    <lineage>
        <taxon>Eukaryota</taxon>
        <taxon>Metazoa</taxon>
        <taxon>Ecdysozoa</taxon>
        <taxon>Nematoda</taxon>
        <taxon>Chromadorea</taxon>
        <taxon>Rhabditida</taxon>
        <taxon>Tylenchina</taxon>
        <taxon>Panagrolaimomorpha</taxon>
        <taxon>Panagrolaimoidea</taxon>
        <taxon>Panagrolaimidae</taxon>
        <taxon>Panagrolaimus</taxon>
    </lineage>
</organism>
<proteinExistence type="predicted"/>
<sequence>MSSEKEAILRKAAMLISINKKFQNQGVIEEAASLSDDVIDDMDNLEEYGTMCLRKSYKCFLAQNPNRLTKDFINLKMQ</sequence>